<keyword evidence="8 9" id="KW-0472">Membrane</keyword>
<dbReference type="GO" id="GO:0043953">
    <property type="term" value="P:protein transport by the Tat complex"/>
    <property type="evidence" value="ECO:0007669"/>
    <property type="project" value="UniProtKB-UniRule"/>
</dbReference>
<keyword evidence="5 9" id="KW-0653">Protein transport</keyword>
<gene>
    <name evidence="9" type="primary">tatA</name>
    <name evidence="11" type="ORF">JIN82_12060</name>
</gene>
<evidence type="ECO:0000256" key="2">
    <source>
        <dbReference type="ARBA" id="ARBA00022448"/>
    </source>
</evidence>
<evidence type="ECO:0000256" key="9">
    <source>
        <dbReference type="HAMAP-Rule" id="MF_00236"/>
    </source>
</evidence>
<dbReference type="PANTHER" id="PTHR42982:SF1">
    <property type="entry name" value="SEC-INDEPENDENT PROTEIN TRANSLOCASE PROTEIN TATA"/>
    <property type="match status" value="1"/>
</dbReference>
<dbReference type="AlphaFoldDB" id="A0A8J7MFQ6"/>
<dbReference type="GO" id="GO:0033281">
    <property type="term" value="C:TAT protein transport complex"/>
    <property type="evidence" value="ECO:0007669"/>
    <property type="project" value="UniProtKB-UniRule"/>
</dbReference>
<organism evidence="11 12">
    <name type="scientific">Persicirhabdus sediminis</name>
    <dbReference type="NCBI Taxonomy" id="454144"/>
    <lineage>
        <taxon>Bacteria</taxon>
        <taxon>Pseudomonadati</taxon>
        <taxon>Verrucomicrobiota</taxon>
        <taxon>Verrucomicrobiia</taxon>
        <taxon>Verrucomicrobiales</taxon>
        <taxon>Verrucomicrobiaceae</taxon>
        <taxon>Persicirhabdus</taxon>
    </lineage>
</organism>
<keyword evidence="7 9" id="KW-0811">Translocation</keyword>
<comment type="function">
    <text evidence="9">Part of the twin-arginine translocation (Tat) system that transports large folded proteins containing a characteristic twin-arginine motif in their signal peptide across membranes. TatA could form the protein-conducting channel of the Tat system.</text>
</comment>
<evidence type="ECO:0000256" key="4">
    <source>
        <dbReference type="ARBA" id="ARBA00022692"/>
    </source>
</evidence>
<dbReference type="GO" id="GO:0008320">
    <property type="term" value="F:protein transmembrane transporter activity"/>
    <property type="evidence" value="ECO:0007669"/>
    <property type="project" value="UniProtKB-UniRule"/>
</dbReference>
<dbReference type="EMBL" id="JAENIM010000041">
    <property type="protein sequence ID" value="MBK1791888.1"/>
    <property type="molecule type" value="Genomic_DNA"/>
</dbReference>
<proteinExistence type="inferred from homology"/>
<evidence type="ECO:0000256" key="8">
    <source>
        <dbReference type="ARBA" id="ARBA00023136"/>
    </source>
</evidence>
<accession>A0A8J7MFQ6</accession>
<dbReference type="Pfam" id="PF02416">
    <property type="entry name" value="TatA_B_E"/>
    <property type="match status" value="1"/>
</dbReference>
<evidence type="ECO:0000313" key="12">
    <source>
        <dbReference type="Proteomes" id="UP000624703"/>
    </source>
</evidence>
<evidence type="ECO:0000256" key="6">
    <source>
        <dbReference type="ARBA" id="ARBA00022989"/>
    </source>
</evidence>
<dbReference type="Proteomes" id="UP000624703">
    <property type="component" value="Unassembled WGS sequence"/>
</dbReference>
<comment type="similarity">
    <text evidence="9">Belongs to the TatA/E family.</text>
</comment>
<evidence type="ECO:0000256" key="7">
    <source>
        <dbReference type="ARBA" id="ARBA00023010"/>
    </source>
</evidence>
<dbReference type="NCBIfam" id="TIGR01411">
    <property type="entry name" value="tatAE"/>
    <property type="match status" value="1"/>
</dbReference>
<evidence type="ECO:0000256" key="10">
    <source>
        <dbReference type="SAM" id="MobiDB-lite"/>
    </source>
</evidence>
<dbReference type="InterPro" id="IPR003369">
    <property type="entry name" value="TatA/B/E"/>
</dbReference>
<protein>
    <recommendedName>
        <fullName evidence="9">Sec-independent protein translocase protein TatA</fullName>
    </recommendedName>
</protein>
<evidence type="ECO:0000256" key="3">
    <source>
        <dbReference type="ARBA" id="ARBA00022475"/>
    </source>
</evidence>
<dbReference type="InterPro" id="IPR006312">
    <property type="entry name" value="TatA/E"/>
</dbReference>
<feature type="transmembrane region" description="Helical" evidence="9">
    <location>
        <begin position="6"/>
        <end position="26"/>
    </location>
</feature>
<dbReference type="PANTHER" id="PTHR42982">
    <property type="entry name" value="SEC-INDEPENDENT PROTEIN TRANSLOCASE PROTEIN TATA"/>
    <property type="match status" value="1"/>
</dbReference>
<evidence type="ECO:0000313" key="11">
    <source>
        <dbReference type="EMBL" id="MBK1791888.1"/>
    </source>
</evidence>
<dbReference type="HAMAP" id="MF_00236">
    <property type="entry name" value="TatA_E"/>
    <property type="match status" value="1"/>
</dbReference>
<dbReference type="Gene3D" id="1.20.5.3310">
    <property type="match status" value="1"/>
</dbReference>
<comment type="caution">
    <text evidence="11">The sequence shown here is derived from an EMBL/GenBank/DDBJ whole genome shotgun (WGS) entry which is preliminary data.</text>
</comment>
<feature type="region of interest" description="Disordered" evidence="10">
    <location>
        <begin position="56"/>
        <end position="98"/>
    </location>
</feature>
<comment type="subcellular location">
    <subcellularLocation>
        <location evidence="1 9">Cell membrane</location>
        <topology evidence="1 9">Single-pass membrane protein</topology>
    </subcellularLocation>
</comment>
<keyword evidence="2 9" id="KW-0813">Transport</keyword>
<keyword evidence="4 9" id="KW-0812">Transmembrane</keyword>
<comment type="subunit">
    <text evidence="9">Forms a complex with TatC.</text>
</comment>
<sequence length="98" mass="10572">MNSLAFIGSLGAQEMVVIFLIVLLFFGPKKLPSLARSIGKSMGEFRRAKEEFEHEMTRSQDAELAAPAKPAHRPVAKSADAPAETTSANPSVETEDKA</sequence>
<keyword evidence="12" id="KW-1185">Reference proteome</keyword>
<evidence type="ECO:0000256" key="1">
    <source>
        <dbReference type="ARBA" id="ARBA00004162"/>
    </source>
</evidence>
<evidence type="ECO:0000256" key="5">
    <source>
        <dbReference type="ARBA" id="ARBA00022927"/>
    </source>
</evidence>
<keyword evidence="3 9" id="KW-1003">Cell membrane</keyword>
<reference evidence="11" key="1">
    <citation type="submission" date="2021-01" db="EMBL/GenBank/DDBJ databases">
        <title>Modified the classification status of verrucomicrobia.</title>
        <authorList>
            <person name="Feng X."/>
        </authorList>
    </citation>
    <scope>NUCLEOTIDE SEQUENCE</scope>
    <source>
        <strain evidence="11">_KCTC 22039</strain>
    </source>
</reference>
<keyword evidence="6 9" id="KW-1133">Transmembrane helix</keyword>
<name>A0A8J7MFQ6_9BACT</name>